<dbReference type="RefSeq" id="WP_168038217.1">
    <property type="nucleotide sequence ID" value="NZ_JAATJH010000004.1"/>
</dbReference>
<sequence length="156" mass="17260">MRLGFSQHCLLGGIFCCLLVGCSGSARVTPVAAELDYTEIANATGWILRIYGNGSGSISHEQLPAYHLHYPCSTFSTLHLRPRPLHCSTNNQANACTRVTRYSAYENLTSVCACAGSEWTEELMIVAIDQMEYAIEAGGSERSCRMLRRRWLGVQH</sequence>
<feature type="signal peptide" evidence="1">
    <location>
        <begin position="1"/>
        <end position="28"/>
    </location>
</feature>
<gene>
    <name evidence="2" type="ORF">GGR27_002792</name>
</gene>
<name>A0ABX0XD94_9BACT</name>
<proteinExistence type="predicted"/>
<dbReference type="EMBL" id="JAATJH010000004">
    <property type="protein sequence ID" value="NJC27279.1"/>
    <property type="molecule type" value="Genomic_DNA"/>
</dbReference>
<keyword evidence="1" id="KW-0732">Signal</keyword>
<dbReference type="PROSITE" id="PS51257">
    <property type="entry name" value="PROKAR_LIPOPROTEIN"/>
    <property type="match status" value="1"/>
</dbReference>
<reference evidence="2 3" key="1">
    <citation type="submission" date="2020-03" db="EMBL/GenBank/DDBJ databases">
        <title>Genomic Encyclopedia of Type Strains, Phase IV (KMG-IV): sequencing the most valuable type-strain genomes for metagenomic binning, comparative biology and taxonomic classification.</title>
        <authorList>
            <person name="Goeker M."/>
        </authorList>
    </citation>
    <scope>NUCLEOTIDE SEQUENCE [LARGE SCALE GENOMIC DNA]</scope>
    <source>
        <strain evidence="2 3">DSM 105096</strain>
    </source>
</reference>
<dbReference type="Proteomes" id="UP000770785">
    <property type="component" value="Unassembled WGS sequence"/>
</dbReference>
<organism evidence="2 3">
    <name type="scientific">Neolewinella antarctica</name>
    <dbReference type="NCBI Taxonomy" id="442734"/>
    <lineage>
        <taxon>Bacteria</taxon>
        <taxon>Pseudomonadati</taxon>
        <taxon>Bacteroidota</taxon>
        <taxon>Saprospiria</taxon>
        <taxon>Saprospirales</taxon>
        <taxon>Lewinellaceae</taxon>
        <taxon>Neolewinella</taxon>
    </lineage>
</organism>
<evidence type="ECO:0000313" key="3">
    <source>
        <dbReference type="Proteomes" id="UP000770785"/>
    </source>
</evidence>
<comment type="caution">
    <text evidence="2">The sequence shown here is derived from an EMBL/GenBank/DDBJ whole genome shotgun (WGS) entry which is preliminary data.</text>
</comment>
<keyword evidence="3" id="KW-1185">Reference proteome</keyword>
<feature type="chain" id="PRO_5045421575" evidence="1">
    <location>
        <begin position="29"/>
        <end position="156"/>
    </location>
</feature>
<accession>A0ABX0XD94</accession>
<evidence type="ECO:0000313" key="2">
    <source>
        <dbReference type="EMBL" id="NJC27279.1"/>
    </source>
</evidence>
<protein>
    <submittedName>
        <fullName evidence="2">Uncharacterized protein</fullName>
    </submittedName>
</protein>
<evidence type="ECO:0000256" key="1">
    <source>
        <dbReference type="SAM" id="SignalP"/>
    </source>
</evidence>